<gene>
    <name evidence="2" type="ORF">TGDOM2_257360</name>
</gene>
<feature type="region of interest" description="Disordered" evidence="1">
    <location>
        <begin position="1541"/>
        <end position="1587"/>
    </location>
</feature>
<evidence type="ECO:0000313" key="3">
    <source>
        <dbReference type="Proteomes" id="UP000028837"/>
    </source>
</evidence>
<dbReference type="OrthoDB" id="330663at2759"/>
<feature type="compositionally biased region" description="Basic and acidic residues" evidence="1">
    <location>
        <begin position="1401"/>
        <end position="1419"/>
    </location>
</feature>
<feature type="region of interest" description="Disordered" evidence="1">
    <location>
        <begin position="1860"/>
        <end position="1881"/>
    </location>
</feature>
<evidence type="ECO:0000256" key="1">
    <source>
        <dbReference type="SAM" id="MobiDB-lite"/>
    </source>
</evidence>
<feature type="compositionally biased region" description="Polar residues" evidence="1">
    <location>
        <begin position="603"/>
        <end position="616"/>
    </location>
</feature>
<feature type="compositionally biased region" description="Low complexity" evidence="1">
    <location>
        <begin position="1750"/>
        <end position="1764"/>
    </location>
</feature>
<dbReference type="EMBL" id="AHZU02001529">
    <property type="protein sequence ID" value="KFG31422.1"/>
    <property type="molecule type" value="Genomic_DNA"/>
</dbReference>
<feature type="region of interest" description="Disordered" evidence="1">
    <location>
        <begin position="1211"/>
        <end position="1241"/>
    </location>
</feature>
<feature type="region of interest" description="Disordered" evidence="1">
    <location>
        <begin position="589"/>
        <end position="662"/>
    </location>
</feature>
<feature type="region of interest" description="Disordered" evidence="1">
    <location>
        <begin position="1501"/>
        <end position="1520"/>
    </location>
</feature>
<dbReference type="VEuPathDB" id="ToxoDB:TGDOM2_257360"/>
<feature type="region of interest" description="Disordered" evidence="1">
    <location>
        <begin position="1718"/>
        <end position="1796"/>
    </location>
</feature>
<reference evidence="2 3" key="1">
    <citation type="submission" date="2014-02" db="EMBL/GenBank/DDBJ databases">
        <authorList>
            <person name="Sibley D."/>
            <person name="Venepally P."/>
            <person name="Karamycheva S."/>
            <person name="Hadjithomas M."/>
            <person name="Khan A."/>
            <person name="Brunk B."/>
            <person name="Roos D."/>
            <person name="Caler E."/>
            <person name="Lorenzi H."/>
        </authorList>
    </citation>
    <scope>NUCLEOTIDE SEQUENCE [LARGE SCALE GENOMIC DNA]</scope>
    <source>
        <strain evidence="2 3">GAB2-2007-GAL-DOM2</strain>
    </source>
</reference>
<feature type="compositionally biased region" description="Polar residues" evidence="1">
    <location>
        <begin position="1663"/>
        <end position="1679"/>
    </location>
</feature>
<feature type="compositionally biased region" description="Polar residues" evidence="1">
    <location>
        <begin position="1486"/>
        <end position="1496"/>
    </location>
</feature>
<dbReference type="Proteomes" id="UP000028837">
    <property type="component" value="Unassembled WGS sequence"/>
</dbReference>
<comment type="caution">
    <text evidence="2">The sequence shown here is derived from an EMBL/GenBank/DDBJ whole genome shotgun (WGS) entry which is preliminary data.</text>
</comment>
<accession>A0A086JH04</accession>
<feature type="region of interest" description="Disordered" evidence="1">
    <location>
        <begin position="847"/>
        <end position="916"/>
    </location>
</feature>
<feature type="region of interest" description="Disordered" evidence="1">
    <location>
        <begin position="1601"/>
        <end position="1679"/>
    </location>
</feature>
<feature type="compositionally biased region" description="Low complexity" evidence="1">
    <location>
        <begin position="1446"/>
        <end position="1459"/>
    </location>
</feature>
<organism evidence="2 3">
    <name type="scientific">Toxoplasma gondii GAB2-2007-GAL-DOM2</name>
    <dbReference type="NCBI Taxonomy" id="1130820"/>
    <lineage>
        <taxon>Eukaryota</taxon>
        <taxon>Sar</taxon>
        <taxon>Alveolata</taxon>
        <taxon>Apicomplexa</taxon>
        <taxon>Conoidasida</taxon>
        <taxon>Coccidia</taxon>
        <taxon>Eucoccidiorida</taxon>
        <taxon>Eimeriorina</taxon>
        <taxon>Sarcocystidae</taxon>
        <taxon>Toxoplasma</taxon>
    </lineage>
</organism>
<evidence type="ECO:0000313" key="2">
    <source>
        <dbReference type="EMBL" id="KFG31422.1"/>
    </source>
</evidence>
<sequence length="1953" mass="208533">MEFNKVATFLSGTFSWISSSAHLASGATHLSSRIGQLLSRSSGHGLTVPEQRVLLVIERQIDSLVHPLQYCVFWARHRSSAIHSTVHHVQEILLSVCTFIQPFLDGSLLQHSTSEDQSVSRVFTSSRVAPTRHAATGPLSSVGSSVPGVPGGRGHVYEDLLYCSSELGVACTLLNTALNFIHFVERPCPSCLEREAGGYPLVSCQREWDLPFSAGQEDARRRIFSNIAALNNMGASEINRNEADIQMRDSGEGSSFSRSGGDGGGKATETHSRTNPGENPPSLRQPYLDTKDADGLFLHDAGSACERVRDTPCLGRYPGHTEPIGSASFSMVDRRASSSLWPPLLGCVAGVPHPLRQTRFSPAALLRASRKLQEAQCATPRGGDLCMSVGRLYFRVITQTLLPSSLLHSSSSSVGPSFSTASPSGFCPGVPGQDAGASSRTYPAPCIEGKSQYLDGQDGDPTDLERFYVNPMSLNSGRVESSLHPSYSPPTHPGAYPGMVLGNGSWTSPEDTLKRSCHFGSPADEASPYAYPGNTGRLGAEGVRGSGAGPGGHCAPRQWVTGSISDWSLLHPVALLRIVKNTNEGSTFRTGAAGPWTGAGNGARQSHTTERTTSLCVESLHLHEKSSGSTPAGSGRGTGQWGETSFLPAGPPSGAFSHFGGKGPGGAGLGGVTEGGGASALGGRLPCVSVSEPGARGTGELSAEAAFERGPGPWNVLSGFEHAGPTAEGVPARRLDGDNPVGEGSLYGFSVSMGMYQADEDGGHDSDIVYVPDPEQIDEALLGLPALKIGETATPHTMSYPSRHVDSLQNRQENYTIHGTGRRDRIHVVAHGNNDCEHHPIHACMQNKPQCSETQPGRTETGSGWPDGSQGPPSSSLTGAYQERLGDCDTAEGYRRGGDAGVSVPMGLEVQGNGKWEPMTQRPWVQERRFKGGSASGLEETAFPSSLGNSGQVPSAPPCCQTSYHAQPSRSPRTAKAACTPLVSSESTFEESPVADRRRAYAVSGSASEAGFDRVTITAGKLHDERETQFLSLYSRPQESSTRSAQASFLEHARSCVSGSSAITGLTGQERKISSNPYSLLPSHPLPESTSSACWPTDCRYGASNGEHDEPRPLLNCDSVKHQSLELREYGCWRGISGNSHCHTQSTPPSFPPLILSRKMPAFLPPALAAAISCRRLSFPTTVCLGARLTSQSRLGLPIPSALPPLPADHSAANARGGGSNTLGTRKRWGQGRQPSHAVRPFVPPPDMACLVWSWKFPAAHAVPLRATGLLSQLERRLAYLRHHRTVNSCQCCHGKHEPGTCEEHLRSSAQMQEEQETGGCRFAQSPSRGGVPSERGGEAASEGGIKWRGHTAGRNGDEETESFPTEQKREEQRPTGQPATPVDGQRKAFVCGLDETQQDAGERSSIDDEKTIRGEQGKARYRKKKANLSQELLRKDEYWGNTPDSSSSESRLVTSLEVGGRLPDPLKSSRGDSSGSYFGKKEGTETNCCSQTTNSRASWTSLLHSEVSGRSGEQSTGSDVEGLIPLKAVESATLHVSKVSPVSACGSDTPLGPTKKRGKRRKDRQETGPMLDRMSPPQGGSDNESKHIQSFMKNMDTKIESASSVTLKRSSDVQEEGIPPSGNLDESNDHSGSQETPHPVRCVEDTNAWTPQEPEKGKGGSAHTSVSPGTDVTDMFPSSGSVCYGEEVMTIISGSPGEDRTYTAGRNSTAVPVAFVESDAPSVGETAQGREKEQPEGTMRGGGGQGHDSGSNNFSKNGSSSVSLEKCHARHAKGRHEYQSPHTHRRQMHHDPSCPGHERILRATCPNRQREVVFPEEHIRLNVPVLPLPDFNGDTLVQQRFLVHYAFLFDPGALDSDPHSIAHSGTTNTRRHGRDGLGGMRSSEDQLSALEFLYFARLCVIDGGLDANNGGEHRDGDAAAGELRNGLLQAGHTEATDELLAELLKNVFLDTS</sequence>
<feature type="region of interest" description="Disordered" evidence="1">
    <location>
        <begin position="247"/>
        <end position="289"/>
    </location>
</feature>
<feature type="compositionally biased region" description="Polar residues" evidence="1">
    <location>
        <begin position="847"/>
        <end position="862"/>
    </location>
</feature>
<proteinExistence type="predicted"/>
<feature type="compositionally biased region" description="Basic and acidic residues" evidence="1">
    <location>
        <begin position="884"/>
        <end position="898"/>
    </location>
</feature>
<name>A0A086JH04_TOXGO</name>
<feature type="region of interest" description="Disordered" evidence="1">
    <location>
        <begin position="1304"/>
        <end position="1496"/>
    </location>
</feature>
<protein>
    <submittedName>
        <fullName evidence="2">Uncharacterized protein</fullName>
    </submittedName>
</protein>